<dbReference type="EMBL" id="BNJQ01000025">
    <property type="protein sequence ID" value="GHP09457.1"/>
    <property type="molecule type" value="Genomic_DNA"/>
</dbReference>
<feature type="region of interest" description="Disordered" evidence="1">
    <location>
        <begin position="510"/>
        <end position="535"/>
    </location>
</feature>
<dbReference type="PANTHER" id="PTHR33477">
    <property type="entry name" value="P-LOOP NTPASE DOMAIN-CONTAINING PROTEIN LPA1 HOMOLOG 1"/>
    <property type="match status" value="1"/>
</dbReference>
<evidence type="ECO:0000256" key="1">
    <source>
        <dbReference type="SAM" id="MobiDB-lite"/>
    </source>
</evidence>
<dbReference type="AlphaFoldDB" id="A0A830HWY3"/>
<feature type="compositionally biased region" description="Pro residues" evidence="1">
    <location>
        <begin position="517"/>
        <end position="530"/>
    </location>
</feature>
<comment type="caution">
    <text evidence="2">The sequence shown here is derived from an EMBL/GenBank/DDBJ whole genome shotgun (WGS) entry which is preliminary data.</text>
</comment>
<evidence type="ECO:0008006" key="4">
    <source>
        <dbReference type="Google" id="ProtNLM"/>
    </source>
</evidence>
<evidence type="ECO:0000313" key="3">
    <source>
        <dbReference type="Proteomes" id="UP000660262"/>
    </source>
</evidence>
<feature type="compositionally biased region" description="Acidic residues" evidence="1">
    <location>
        <begin position="600"/>
        <end position="623"/>
    </location>
</feature>
<keyword evidence="3" id="KW-1185">Reference proteome</keyword>
<name>A0A830HWY3_9CHLO</name>
<feature type="compositionally biased region" description="Low complexity" evidence="1">
    <location>
        <begin position="569"/>
        <end position="581"/>
    </location>
</feature>
<dbReference type="OrthoDB" id="10263927at2759"/>
<proteinExistence type="predicted"/>
<sequence>MHSPSSHALGCGRVRDPARGSGPRHREGFAPRRNPPGPFRYRFSGHIGEVSRGVNLLTSHGLVDVNTEGVRDQLLAKHPSRCDELSGAALAFTPETRLGVDLSARLRTAKSGIAPGVYGLRNEHLRFLVGDFAPPSAPRTLTGLTQYAEAYVNDELPLVLDVDASSSGNGNLSSSFVKHGNCQKGYDDAGSARYSPEQLQRTLVLAGVRVRHARKLSIAVFDRLTEYSARREATTTTTTTTTNANANANTSAHNLENEVCVTRETFRDTIRHALHAREYYGEDVLEAFDVACAVHERRAAVLLLLCGTSGTGKSTLASLLASTLGIPSVISTDSVRHVMRSVSSSSRDEDPVLWASTYDASRQAGFDDVVTGCQRQSERVTEALDAVIDECMARNESLIVEGVHLSMPYAHQLMARHAAVLPFVIHISNAEKHKDRFAVRAKYLTLDPQVNRYVKHFGAIKAIQDSLVAWAKRWNVPAIDNTSVDRSVALIHATTLGFLRRLSALHAAPVASSSSSAPPPPSSSPPPPWGDPDALSTLLHNEFERALDASAWSSKGMLAVLRAKRNEDTTTSSASSTPLSTPRWLELSEDGDDTVASAFGDDDEAPSLGDQEEEEEEEEENDEDHFVEL</sequence>
<dbReference type="InterPro" id="IPR027417">
    <property type="entry name" value="P-loop_NTPase"/>
</dbReference>
<dbReference type="SUPFAM" id="SSF52540">
    <property type="entry name" value="P-loop containing nucleoside triphosphate hydrolases"/>
    <property type="match status" value="1"/>
</dbReference>
<dbReference type="Gene3D" id="3.40.50.300">
    <property type="entry name" value="P-loop containing nucleotide triphosphate hydrolases"/>
    <property type="match status" value="1"/>
</dbReference>
<feature type="region of interest" description="Disordered" evidence="1">
    <location>
        <begin position="565"/>
        <end position="629"/>
    </location>
</feature>
<dbReference type="Pfam" id="PF13238">
    <property type="entry name" value="AAA_18"/>
    <property type="match status" value="1"/>
</dbReference>
<gene>
    <name evidence="2" type="ORF">PPROV_000819200</name>
</gene>
<dbReference type="PANTHER" id="PTHR33477:SF3">
    <property type="entry name" value="P-LOOP NTPASE DOMAIN-CONTAINING PROTEIN LPA1 HOMOLOG 1"/>
    <property type="match status" value="1"/>
</dbReference>
<feature type="compositionally biased region" description="Basic and acidic residues" evidence="1">
    <location>
        <begin position="13"/>
        <end position="30"/>
    </location>
</feature>
<feature type="region of interest" description="Disordered" evidence="1">
    <location>
        <begin position="1"/>
        <end position="37"/>
    </location>
</feature>
<accession>A0A830HWY3</accession>
<dbReference type="Proteomes" id="UP000660262">
    <property type="component" value="Unassembled WGS sequence"/>
</dbReference>
<organism evidence="2 3">
    <name type="scientific">Pycnococcus provasolii</name>
    <dbReference type="NCBI Taxonomy" id="41880"/>
    <lineage>
        <taxon>Eukaryota</taxon>
        <taxon>Viridiplantae</taxon>
        <taxon>Chlorophyta</taxon>
        <taxon>Pseudoscourfieldiophyceae</taxon>
        <taxon>Pseudoscourfieldiales</taxon>
        <taxon>Pycnococcaceae</taxon>
        <taxon>Pycnococcus</taxon>
    </lineage>
</organism>
<evidence type="ECO:0000313" key="2">
    <source>
        <dbReference type="EMBL" id="GHP09457.1"/>
    </source>
</evidence>
<reference evidence="2" key="1">
    <citation type="submission" date="2020-10" db="EMBL/GenBank/DDBJ databases">
        <title>Unveiling of a novel bifunctional photoreceptor, Dualchrome1, isolated from a cosmopolitan green alga.</title>
        <authorList>
            <person name="Suzuki S."/>
            <person name="Kawachi M."/>
        </authorList>
    </citation>
    <scope>NUCLEOTIDE SEQUENCE</scope>
    <source>
        <strain evidence="2">NIES 2893</strain>
    </source>
</reference>
<protein>
    <recommendedName>
        <fullName evidence="4">Zeta toxin domain-containing protein</fullName>
    </recommendedName>
</protein>